<sequence>MLLLQGISTRWKGGPVTFEEVAVYFTQGQGALLDPSQRALYRDIMQENYETVTSLGKGFPSPQLLEAVGSECLTLVRFFPGQLDWRGMSYVIPRSRLFFFFLAAWGGQNPGAGPVIHT</sequence>
<dbReference type="InterPro" id="IPR050169">
    <property type="entry name" value="Krueppel_C2H2_ZnF"/>
</dbReference>
<dbReference type="PANTHER" id="PTHR23232">
    <property type="entry name" value="KRAB DOMAIN C2H2 ZINC FINGER"/>
    <property type="match status" value="1"/>
</dbReference>
<protein>
    <recommendedName>
        <fullName evidence="1">KRAB domain-containing protein</fullName>
    </recommendedName>
</protein>
<dbReference type="SMART" id="SM00349">
    <property type="entry name" value="KRAB"/>
    <property type="match status" value="1"/>
</dbReference>
<proteinExistence type="predicted"/>
<accession>A0A8C3FN13</accession>
<reference evidence="2" key="1">
    <citation type="submission" date="2025-08" db="UniProtKB">
        <authorList>
            <consortium name="Ensembl"/>
        </authorList>
    </citation>
    <scope>IDENTIFICATION</scope>
</reference>
<reference evidence="2" key="2">
    <citation type="submission" date="2025-09" db="UniProtKB">
        <authorList>
            <consortium name="Ensembl"/>
        </authorList>
    </citation>
    <scope>IDENTIFICATION</scope>
</reference>
<dbReference type="Pfam" id="PF01352">
    <property type="entry name" value="KRAB"/>
    <property type="match status" value="1"/>
</dbReference>
<dbReference type="Proteomes" id="UP000694380">
    <property type="component" value="Unplaced"/>
</dbReference>
<keyword evidence="3" id="KW-1185">Reference proteome</keyword>
<evidence type="ECO:0000259" key="1">
    <source>
        <dbReference type="PROSITE" id="PS50805"/>
    </source>
</evidence>
<dbReference type="PANTHER" id="PTHR23232:SF142">
    <property type="entry name" value="GASTRULA ZINC FINGER PROTEIN XLCGF57.1-LIKE-RELATED"/>
    <property type="match status" value="1"/>
</dbReference>
<dbReference type="PROSITE" id="PS50805">
    <property type="entry name" value="KRAB"/>
    <property type="match status" value="1"/>
</dbReference>
<evidence type="ECO:0000313" key="3">
    <source>
        <dbReference type="Proteomes" id="UP000694380"/>
    </source>
</evidence>
<dbReference type="InterPro" id="IPR001909">
    <property type="entry name" value="KRAB"/>
</dbReference>
<name>A0A8C3FN13_CHRPI</name>
<organism evidence="2 3">
    <name type="scientific">Chrysemys picta bellii</name>
    <name type="common">Western painted turtle</name>
    <name type="synonym">Emys bellii</name>
    <dbReference type="NCBI Taxonomy" id="8478"/>
    <lineage>
        <taxon>Eukaryota</taxon>
        <taxon>Metazoa</taxon>
        <taxon>Chordata</taxon>
        <taxon>Craniata</taxon>
        <taxon>Vertebrata</taxon>
        <taxon>Euteleostomi</taxon>
        <taxon>Archelosauria</taxon>
        <taxon>Testudinata</taxon>
        <taxon>Testudines</taxon>
        <taxon>Cryptodira</taxon>
        <taxon>Durocryptodira</taxon>
        <taxon>Testudinoidea</taxon>
        <taxon>Emydidae</taxon>
        <taxon>Chrysemys</taxon>
    </lineage>
</organism>
<dbReference type="GO" id="GO:0006355">
    <property type="term" value="P:regulation of DNA-templated transcription"/>
    <property type="evidence" value="ECO:0007669"/>
    <property type="project" value="InterPro"/>
</dbReference>
<dbReference type="GeneTree" id="ENSGT01040000240533"/>
<dbReference type="Ensembl" id="ENSCPBT00000011024.1">
    <property type="protein sequence ID" value="ENSCPBP00000009190.1"/>
    <property type="gene ID" value="ENSCPBG00000007104.1"/>
</dbReference>
<dbReference type="AlphaFoldDB" id="A0A8C3FN13"/>
<dbReference type="Gene3D" id="6.10.140.140">
    <property type="match status" value="1"/>
</dbReference>
<evidence type="ECO:0000313" key="2">
    <source>
        <dbReference type="Ensembl" id="ENSCPBP00000009190.1"/>
    </source>
</evidence>
<dbReference type="SUPFAM" id="SSF109640">
    <property type="entry name" value="KRAB domain (Kruppel-associated box)"/>
    <property type="match status" value="1"/>
</dbReference>
<feature type="domain" description="KRAB" evidence="1">
    <location>
        <begin position="16"/>
        <end position="97"/>
    </location>
</feature>
<dbReference type="CDD" id="cd07765">
    <property type="entry name" value="KRAB_A-box"/>
    <property type="match status" value="1"/>
</dbReference>
<dbReference type="InterPro" id="IPR036051">
    <property type="entry name" value="KRAB_dom_sf"/>
</dbReference>